<reference evidence="2" key="1">
    <citation type="journal article" date="2023" name="Hortic. Res.">
        <title>A chromosome-level phased genome enabling allele-level studies in sweet orange: a case study on citrus Huanglongbing tolerance.</title>
        <authorList>
            <person name="Wu B."/>
            <person name="Yu Q."/>
            <person name="Deng Z."/>
            <person name="Duan Y."/>
            <person name="Luo F."/>
            <person name="Gmitter F. Jr."/>
        </authorList>
    </citation>
    <scope>NUCLEOTIDE SEQUENCE [LARGE SCALE GENOMIC DNA]</scope>
    <source>
        <strain evidence="2">cv. Valencia</strain>
    </source>
</reference>
<sequence length="133" mass="15417">MRVRITLAEKGIEYEYREQNLLNKRPMLLQMNRVHKKVPVLIHNGKPICESTNIVQYIDEGDVGSKIRKTGGNDKPHFEGENFGFVDVSLIPLYCWLETECPKIIAWAKRCTQRKSVSKSLKDEKKVLGFVQR</sequence>
<evidence type="ECO:0000313" key="2">
    <source>
        <dbReference type="Proteomes" id="UP000829398"/>
    </source>
</evidence>
<dbReference type="Proteomes" id="UP000829398">
    <property type="component" value="Chromosome 3"/>
</dbReference>
<name>A0ACB8M225_CITSI</name>
<accession>A0ACB8M225</accession>
<protein>
    <submittedName>
        <fullName evidence="1">Glutathione S-transferase U20</fullName>
    </submittedName>
</protein>
<organism evidence="1 2">
    <name type="scientific">Citrus sinensis</name>
    <name type="common">Sweet orange</name>
    <name type="synonym">Citrus aurantium var. sinensis</name>
    <dbReference type="NCBI Taxonomy" id="2711"/>
    <lineage>
        <taxon>Eukaryota</taxon>
        <taxon>Viridiplantae</taxon>
        <taxon>Streptophyta</taxon>
        <taxon>Embryophyta</taxon>
        <taxon>Tracheophyta</taxon>
        <taxon>Spermatophyta</taxon>
        <taxon>Magnoliopsida</taxon>
        <taxon>eudicotyledons</taxon>
        <taxon>Gunneridae</taxon>
        <taxon>Pentapetalae</taxon>
        <taxon>rosids</taxon>
        <taxon>malvids</taxon>
        <taxon>Sapindales</taxon>
        <taxon>Rutaceae</taxon>
        <taxon>Aurantioideae</taxon>
        <taxon>Citrus</taxon>
    </lineage>
</organism>
<comment type="caution">
    <text evidence="1">The sequence shown here is derived from an EMBL/GenBank/DDBJ whole genome shotgun (WGS) entry which is preliminary data.</text>
</comment>
<gene>
    <name evidence="1" type="ORF">KPL71_007798</name>
</gene>
<dbReference type="EMBL" id="CM039172">
    <property type="protein sequence ID" value="KAH9779693.1"/>
    <property type="molecule type" value="Genomic_DNA"/>
</dbReference>
<proteinExistence type="predicted"/>
<evidence type="ECO:0000313" key="1">
    <source>
        <dbReference type="EMBL" id="KAH9779693.1"/>
    </source>
</evidence>
<keyword evidence="2" id="KW-1185">Reference proteome</keyword>